<evidence type="ECO:0000256" key="1">
    <source>
        <dbReference type="SAM" id="MobiDB-lite"/>
    </source>
</evidence>
<dbReference type="RefSeq" id="WP_067281095.1">
    <property type="nucleotide sequence ID" value="NZ_LOHS01000096.1"/>
</dbReference>
<evidence type="ECO:0000313" key="2">
    <source>
        <dbReference type="EMBL" id="OAH12029.1"/>
    </source>
</evidence>
<gene>
    <name evidence="2" type="ORF">STSP_46040</name>
</gene>
<dbReference type="AlphaFoldDB" id="A0A177HN36"/>
<organism evidence="2 3">
    <name type="scientific">Streptomyces jeddahensis</name>
    <dbReference type="NCBI Taxonomy" id="1716141"/>
    <lineage>
        <taxon>Bacteria</taxon>
        <taxon>Bacillati</taxon>
        <taxon>Actinomycetota</taxon>
        <taxon>Actinomycetes</taxon>
        <taxon>Kitasatosporales</taxon>
        <taxon>Streptomycetaceae</taxon>
        <taxon>Streptomyces</taxon>
    </lineage>
</organism>
<comment type="caution">
    <text evidence="2">The sequence shown here is derived from an EMBL/GenBank/DDBJ whole genome shotgun (WGS) entry which is preliminary data.</text>
</comment>
<proteinExistence type="predicted"/>
<keyword evidence="3" id="KW-1185">Reference proteome</keyword>
<dbReference type="Proteomes" id="UP000077381">
    <property type="component" value="Unassembled WGS sequence"/>
</dbReference>
<protein>
    <submittedName>
        <fullName evidence="2">Uncharacterized protein</fullName>
    </submittedName>
</protein>
<evidence type="ECO:0000313" key="3">
    <source>
        <dbReference type="Proteomes" id="UP000077381"/>
    </source>
</evidence>
<dbReference type="PATRIC" id="fig|1716141.3.peg.4842"/>
<sequence length="154" mass="15504">MSTSSWSTIAQVRILDGSAPARDAVRTAITRSFETLEVPVGAAGAGAAARAEQPAGAAAERPSGVAAGRPVGAAADQPFGVETAGRRFSAGRAPLAPAGSGRATVELVGDVDAVDRVAAVLSAEFVTEHVFEDATTLTLLVHADEHRPGLHTGP</sequence>
<feature type="region of interest" description="Disordered" evidence="1">
    <location>
        <begin position="49"/>
        <end position="71"/>
    </location>
</feature>
<reference evidence="2 3" key="1">
    <citation type="submission" date="2015-12" db="EMBL/GenBank/DDBJ databases">
        <title>Genome sequence of Streptomyces sp. G25.</title>
        <authorList>
            <person name="Poehlein A."/>
            <person name="Roettig A."/>
            <person name="Hiessl S."/>
            <person name="Hauschild P."/>
            <person name="Schauer J."/>
            <person name="Madkour M.H."/>
            <person name="Al-Ansari A.M."/>
            <person name="Almakishah N.H."/>
            <person name="Steinbuechel A."/>
            <person name="Daniel R."/>
        </authorList>
    </citation>
    <scope>NUCLEOTIDE SEQUENCE [LARGE SCALE GENOMIC DNA]</scope>
    <source>
        <strain evidence="3">G25(2015)</strain>
    </source>
</reference>
<name>A0A177HN36_9ACTN</name>
<dbReference type="EMBL" id="LOHS01000096">
    <property type="protein sequence ID" value="OAH12029.1"/>
    <property type="molecule type" value="Genomic_DNA"/>
</dbReference>
<accession>A0A177HN36</accession>